<dbReference type="Proteomes" id="UP000094849">
    <property type="component" value="Unassembled WGS sequence"/>
</dbReference>
<sequence>MILLDKIVFLYTLSNAMTIDSANRKSQLSPLKYGYFKSRIAYFLMVVLNLKELLFLSKNNYDQLKFLLKKSSGSRTQCVLAISVCQLGDGQAFGILAHALFLDWWGTRLPESG</sequence>
<dbReference type="AlphaFoldDB" id="A0A1E2ULI2"/>
<accession>A0A1E2ULI2</accession>
<keyword evidence="2" id="KW-1185">Reference proteome</keyword>
<comment type="caution">
    <text evidence="1">The sequence shown here is derived from an EMBL/GenBank/DDBJ whole genome shotgun (WGS) entry which is preliminary data.</text>
</comment>
<dbReference type="STRING" id="1818881.A3196_00890"/>
<gene>
    <name evidence="1" type="ORF">A3196_00890</name>
</gene>
<evidence type="ECO:0000313" key="1">
    <source>
        <dbReference type="EMBL" id="ODB95432.1"/>
    </source>
</evidence>
<evidence type="ECO:0000313" key="2">
    <source>
        <dbReference type="Proteomes" id="UP000094849"/>
    </source>
</evidence>
<dbReference type="EMBL" id="LVJZ01000003">
    <property type="protein sequence ID" value="ODB95432.1"/>
    <property type="molecule type" value="Genomic_DNA"/>
</dbReference>
<protein>
    <submittedName>
        <fullName evidence="1">Uncharacterized protein</fullName>
    </submittedName>
</protein>
<name>A0A1E2ULI2_9GAMM</name>
<organism evidence="1 2">
    <name type="scientific">Candidatus Thiodiazotropha endoloripes</name>
    <dbReference type="NCBI Taxonomy" id="1818881"/>
    <lineage>
        <taxon>Bacteria</taxon>
        <taxon>Pseudomonadati</taxon>
        <taxon>Pseudomonadota</taxon>
        <taxon>Gammaproteobacteria</taxon>
        <taxon>Chromatiales</taxon>
        <taxon>Sedimenticolaceae</taxon>
        <taxon>Candidatus Thiodiazotropha</taxon>
    </lineage>
</organism>
<reference evidence="1 2" key="1">
    <citation type="submission" date="2016-03" db="EMBL/GenBank/DDBJ databases">
        <title>Chemosynthetic sulphur-oxidizing symbionts of marine invertebrate animals are capable of nitrogen fixation.</title>
        <authorList>
            <person name="Petersen J.M."/>
            <person name="Kemper A."/>
            <person name="Gruber-Vodicka H."/>
            <person name="Cardini U."/>
            <person name="Geest Mvander."/>
            <person name="Kleiner M."/>
            <person name="Bulgheresi S."/>
            <person name="Fussmann M."/>
            <person name="Herbold C."/>
            <person name="Seah B.K.B."/>
            <person name="Antony C.Paul."/>
            <person name="Liu D."/>
            <person name="Belitz A."/>
            <person name="Weber M."/>
        </authorList>
    </citation>
    <scope>NUCLEOTIDE SEQUENCE [LARGE SCALE GENOMIC DNA]</scope>
    <source>
        <strain evidence="1">G_D</strain>
    </source>
</reference>
<proteinExistence type="predicted"/>